<dbReference type="InterPro" id="IPR029044">
    <property type="entry name" value="Nucleotide-diphossugar_trans"/>
</dbReference>
<dbReference type="Pfam" id="PF00535">
    <property type="entry name" value="Glycos_transf_2"/>
    <property type="match status" value="1"/>
</dbReference>
<evidence type="ECO:0000313" key="3">
    <source>
        <dbReference type="EMBL" id="JAP93093.1"/>
    </source>
</evidence>
<reference evidence="3" key="1">
    <citation type="submission" date="2015-07" db="EMBL/GenBank/DDBJ databases">
        <title>Adaptation to a free-living lifestyle via gene acquisitions in the diplomonad Trepomonas sp. PC1.</title>
        <authorList>
            <person name="Xu F."/>
            <person name="Jerlstrom-Hultqvist J."/>
            <person name="Kolisko M."/>
            <person name="Simpson A.G.B."/>
            <person name="Roger A.J."/>
            <person name="Svard S.G."/>
            <person name="Andersson J.O."/>
        </authorList>
    </citation>
    <scope>NUCLEOTIDE SEQUENCE</scope>
    <source>
        <strain evidence="3">PC1</strain>
    </source>
</reference>
<dbReference type="PANTHER" id="PTHR22916">
    <property type="entry name" value="GLYCOSYLTRANSFERASE"/>
    <property type="match status" value="1"/>
</dbReference>
<sequence length="562" mass="64157">ICLAQIFCEQYVKPQYSPVKHNIEQGIAVSVVVTTKNNENTIEQCLRSILAQTLENIQVYIIDQSSTDNTKNKISSYLSKYKVKFISLAESRDKGQLFAQIRGIKEATGSYVTFIDGGDEFASKDVLQQAYNKAKQARVDTLHFGIQQVLNGEIHVDQTLNPKSTELKDETWVKSELAQFKEIYGKLIRLHLIKGISRVNATFEGISKYSGVVLLNLLQLTTKSYLGADFIGYTQILENKEQLSPFEDFKDGVAAAVNLYDQFQAQSPAINLLQQKMQAIKPYVKQIGYEFCQLYDNQFGFKKFQKGAFSHPEFLFCDEPKKFTIVYSITEDRDVQAGIDRFLSQSLNIQFFELAIAVNEDLVDQISNDTKKIKSIRIVPVKKGASHVRGGSQVAVGIFTVFVDQSDSFDSDFVLQLYNQIDLAHQKHFWADQNLKTLKGKLFLTKQLRFLTQNIREDLKYLTDWTVNLMNLKNKNVIHETELKGIKYVVNDPFQHEKEPEFKRLLIQALNLAQTKCPADKMEEVYNEVKHYFAGEVSEEICKVKGQAQLGIEAECQKFKVV</sequence>
<proteinExistence type="predicted"/>
<protein>
    <submittedName>
        <fullName evidence="3">Glycosyl transferase family 2 protein</fullName>
    </submittedName>
</protein>
<organism evidence="3">
    <name type="scientific">Trepomonas sp. PC1</name>
    <dbReference type="NCBI Taxonomy" id="1076344"/>
    <lineage>
        <taxon>Eukaryota</taxon>
        <taxon>Metamonada</taxon>
        <taxon>Diplomonadida</taxon>
        <taxon>Hexamitidae</taxon>
        <taxon>Hexamitinae</taxon>
        <taxon>Trepomonas</taxon>
    </lineage>
</organism>
<dbReference type="Gene3D" id="3.90.550.10">
    <property type="entry name" value="Spore Coat Polysaccharide Biosynthesis Protein SpsA, Chain A"/>
    <property type="match status" value="1"/>
</dbReference>
<feature type="non-terminal residue" evidence="3">
    <location>
        <position position="1"/>
    </location>
</feature>
<name>A0A146K8F5_9EUKA</name>
<dbReference type="EMBL" id="GDID01003513">
    <property type="protein sequence ID" value="JAP93093.1"/>
    <property type="molecule type" value="Transcribed_RNA"/>
</dbReference>
<evidence type="ECO:0000259" key="2">
    <source>
        <dbReference type="Pfam" id="PF00535"/>
    </source>
</evidence>
<comment type="function">
    <text evidence="1">Dolichyl-phosphate beta-glucosyltransferase involved in the glycosylation of glycoproteins through the synthesis of dolichyl beta-D-glucosyl phosphate which serves as a sugar donor for transfer of three glucose residues to the Man-9-GlcNAc-2-PP-dolichol precursor to N-glycans.</text>
</comment>
<dbReference type="CDD" id="cd00761">
    <property type="entry name" value="Glyco_tranf_GTA_type"/>
    <property type="match status" value="1"/>
</dbReference>
<evidence type="ECO:0000256" key="1">
    <source>
        <dbReference type="ARBA" id="ARBA00003301"/>
    </source>
</evidence>
<dbReference type="AlphaFoldDB" id="A0A146K8F5"/>
<feature type="domain" description="Glycosyltransferase 2-like" evidence="2">
    <location>
        <begin position="30"/>
        <end position="148"/>
    </location>
</feature>
<accession>A0A146K8F5</accession>
<dbReference type="SUPFAM" id="SSF53448">
    <property type="entry name" value="Nucleotide-diphospho-sugar transferases"/>
    <property type="match status" value="1"/>
</dbReference>
<dbReference type="GO" id="GO:0016740">
    <property type="term" value="F:transferase activity"/>
    <property type="evidence" value="ECO:0007669"/>
    <property type="project" value="UniProtKB-KW"/>
</dbReference>
<dbReference type="InterPro" id="IPR001173">
    <property type="entry name" value="Glyco_trans_2-like"/>
</dbReference>
<keyword evidence="3" id="KW-0808">Transferase</keyword>
<gene>
    <name evidence="3" type="ORF">TPC1_14747</name>
</gene>